<organism evidence="1 2">
    <name type="scientific">Burkholderia cenocepacia</name>
    <dbReference type="NCBI Taxonomy" id="95486"/>
    <lineage>
        <taxon>Bacteria</taxon>
        <taxon>Pseudomonadati</taxon>
        <taxon>Pseudomonadota</taxon>
        <taxon>Betaproteobacteria</taxon>
        <taxon>Burkholderiales</taxon>
        <taxon>Burkholderiaceae</taxon>
        <taxon>Burkholderia</taxon>
        <taxon>Burkholderia cepacia complex</taxon>
    </lineage>
</organism>
<evidence type="ECO:0000313" key="1">
    <source>
        <dbReference type="EMBL" id="ONU83291.1"/>
    </source>
</evidence>
<accession>A0A1V2W1M7</accession>
<gene>
    <name evidence="1" type="ORF">A8E72_20060</name>
</gene>
<evidence type="ECO:0000313" key="2">
    <source>
        <dbReference type="Proteomes" id="UP000188543"/>
    </source>
</evidence>
<dbReference type="EMBL" id="MUTJ01000061">
    <property type="protein sequence ID" value="ONU83291.1"/>
    <property type="molecule type" value="Genomic_DNA"/>
</dbReference>
<proteinExistence type="predicted"/>
<protein>
    <submittedName>
        <fullName evidence="1">Uncharacterized protein</fullName>
    </submittedName>
</protein>
<reference evidence="1 2" key="1">
    <citation type="submission" date="2016-08" db="EMBL/GenBank/DDBJ databases">
        <authorList>
            <person name="Seilhamer J.J."/>
        </authorList>
    </citation>
    <scope>NUCLEOTIDE SEQUENCE [LARGE SCALE GENOMIC DNA]</scope>
    <source>
        <strain evidence="1 2">VC14762</strain>
    </source>
</reference>
<dbReference type="Proteomes" id="UP000188543">
    <property type="component" value="Unassembled WGS sequence"/>
</dbReference>
<dbReference type="AlphaFoldDB" id="A0A1V2W1M7"/>
<name>A0A1V2W1M7_9BURK</name>
<sequence>MRFKPFGRYEFNDTSRKRAAYRRKLQAERDALPLFADQVAAEQTPVDEEMAGRRECWDRRMAADRQHQADKWREARRRLATYPEPIRTALKAYWQGCKWPADPTYLLSMLHMHDTNRLDLSAYLN</sequence>
<comment type="caution">
    <text evidence="1">The sequence shown here is derived from an EMBL/GenBank/DDBJ whole genome shotgun (WGS) entry which is preliminary data.</text>
</comment>
<dbReference type="RefSeq" id="WP_077176536.1">
    <property type="nucleotide sequence ID" value="NZ_MUTB01000070.1"/>
</dbReference>